<dbReference type="RefSeq" id="WP_043066863.1">
    <property type="nucleotide sequence ID" value="NZ_BJOA01000148.1"/>
</dbReference>
<feature type="transmembrane region" description="Helical" evidence="8">
    <location>
        <begin position="410"/>
        <end position="427"/>
    </location>
</feature>
<keyword evidence="3 8" id="KW-0812">Transmembrane</keyword>
<dbReference type="GO" id="GO:0034204">
    <property type="term" value="P:lipid translocation"/>
    <property type="evidence" value="ECO:0007669"/>
    <property type="project" value="TreeGrafter"/>
</dbReference>
<dbReference type="InterPro" id="IPR051050">
    <property type="entry name" value="Lipid_II_flippase_MurJ/MviN"/>
</dbReference>
<sequence>MIFLKDTLFKVTTIIFVVVVLSKILGFVREIFIAHLFGANKFVDAFFISQTIPSVLFAAAGASFGTALIPLLSVVLEERGRSEIMAKVNNLLLVYFLVLSIVTLIGVQLAPYLNMVIAPGFDKETLNLSTRLTQVSFPMIIFLGLSYVLTAILQVLGKFYWSSLTGIAYNLVLIVLLVYFGSDFGVWGLTIFTLSAIAAQMIIQIPPLIYLGWKPGLRVNFREPLFKKALLLCFPIMIGSTIDQINIVVDRMMASGLEEGSVSALNYASKVFGLFTGLFSSSITVVTYTVFSRYVSEKNYESLRTHFYRTVLMVCLLVIPLSAILVILARPVIEIVFERGSFSHADTLLTATAFLFFVIGLIGFCLREITTRCFYALNDSKTPMVNGILAVVFNIILNLILVRWMGIGGLALSSSLALILTSILMLYQMKKIIGGSQEFSLSDLMKFFASVSLMSVVVYFLFEKSSYLYESMDIVVKFIIIAVLIISGISLYIFLMYIFKVQMFRVMVHTVIMKFFNKNGGESDDKKKYSYCD</sequence>
<protein>
    <recommendedName>
        <fullName evidence="8">Probable lipid II flippase MurJ</fullName>
    </recommendedName>
</protein>
<feature type="transmembrane region" description="Helical" evidence="8">
    <location>
        <begin position="311"/>
        <end position="333"/>
    </location>
</feature>
<evidence type="ECO:0000313" key="13">
    <source>
        <dbReference type="Proteomes" id="UP000182836"/>
    </source>
</evidence>
<keyword evidence="8 9" id="KW-0961">Cell wall biogenesis/degradation</keyword>
<dbReference type="Proteomes" id="UP000037269">
    <property type="component" value="Unassembled WGS sequence"/>
</dbReference>
<gene>
    <name evidence="8" type="primary">murJ</name>
    <name evidence="10" type="ORF">AF333_21265</name>
    <name evidence="11" type="ORF">SAMN04487909_14522</name>
</gene>
<feature type="transmembrane region" description="Helical" evidence="8">
    <location>
        <begin position="55"/>
        <end position="76"/>
    </location>
</feature>
<feature type="transmembrane region" description="Helical" evidence="8">
    <location>
        <begin position="267"/>
        <end position="291"/>
    </location>
</feature>
<dbReference type="PANTHER" id="PTHR47019">
    <property type="entry name" value="LIPID II FLIPPASE MURJ"/>
    <property type="match status" value="1"/>
</dbReference>
<dbReference type="GO" id="GO:0015648">
    <property type="term" value="F:lipid-linked peptidoglycan transporter activity"/>
    <property type="evidence" value="ECO:0007669"/>
    <property type="project" value="UniProtKB-UniRule"/>
</dbReference>
<feature type="transmembrane region" description="Helical" evidence="8">
    <location>
        <begin position="348"/>
        <end position="366"/>
    </location>
</feature>
<evidence type="ECO:0000256" key="4">
    <source>
        <dbReference type="ARBA" id="ARBA00022960"/>
    </source>
</evidence>
<reference evidence="11 13" key="2">
    <citation type="submission" date="2016-10" db="EMBL/GenBank/DDBJ databases">
        <authorList>
            <person name="de Groot N.N."/>
        </authorList>
    </citation>
    <scope>NUCLEOTIDE SEQUENCE [LARGE SCALE GENOMIC DNA]</scope>
    <source>
        <strain evidence="11 13">DSM 2895</strain>
    </source>
</reference>
<dbReference type="GO" id="GO:0008360">
    <property type="term" value="P:regulation of cell shape"/>
    <property type="evidence" value="ECO:0007669"/>
    <property type="project" value="UniProtKB-UniRule"/>
</dbReference>
<dbReference type="InterPro" id="IPR004268">
    <property type="entry name" value="MurJ"/>
</dbReference>
<proteinExistence type="inferred from homology"/>
<reference evidence="10 12" key="1">
    <citation type="submission" date="2015-07" db="EMBL/GenBank/DDBJ databases">
        <title>Fjat-14205 dsm 2895.</title>
        <authorList>
            <person name="Liu B."/>
            <person name="Wang J."/>
            <person name="Zhu Y."/>
            <person name="Liu G."/>
            <person name="Chen Q."/>
            <person name="Chen Z."/>
            <person name="Lan J."/>
            <person name="Che J."/>
            <person name="Ge C."/>
            <person name="Shi H."/>
            <person name="Pan Z."/>
            <person name="Liu X."/>
        </authorList>
    </citation>
    <scope>NUCLEOTIDE SEQUENCE [LARGE SCALE GENOMIC DNA]</scope>
    <source>
        <strain evidence="10 12">DSM 2895</strain>
    </source>
</reference>
<dbReference type="PATRIC" id="fig|47500.12.peg.3126"/>
<dbReference type="PIRSF" id="PIRSF002869">
    <property type="entry name" value="MviN"/>
    <property type="match status" value="1"/>
</dbReference>
<feature type="transmembrane region" description="Helical" evidence="8">
    <location>
        <begin position="474"/>
        <end position="499"/>
    </location>
</feature>
<keyword evidence="5 8" id="KW-0573">Peptidoglycan synthesis</keyword>
<accession>A0A0D1V451</accession>
<evidence type="ECO:0000256" key="6">
    <source>
        <dbReference type="ARBA" id="ARBA00022989"/>
    </source>
</evidence>
<comment type="function">
    <text evidence="8 9">Involved in peptidoglycan biosynthesis. Transports lipid-linked peptidoglycan precursors from the inner to the outer leaflet of the cytoplasmic membrane.</text>
</comment>
<evidence type="ECO:0000256" key="7">
    <source>
        <dbReference type="ARBA" id="ARBA00023136"/>
    </source>
</evidence>
<feature type="transmembrane region" description="Helical" evidence="8">
    <location>
        <begin position="88"/>
        <end position="112"/>
    </location>
</feature>
<feature type="transmembrane region" description="Helical" evidence="8">
    <location>
        <begin position="159"/>
        <end position="180"/>
    </location>
</feature>
<comment type="pathway">
    <text evidence="8">Cell wall biogenesis; peptidoglycan biosynthesis.</text>
</comment>
<name>A0A0D1V451_ANEMI</name>
<comment type="similarity">
    <text evidence="8 9">Belongs to the MurJ/MviN family.</text>
</comment>
<evidence type="ECO:0000313" key="11">
    <source>
        <dbReference type="EMBL" id="SDK24623.1"/>
    </source>
</evidence>
<comment type="subcellular location">
    <subcellularLocation>
        <location evidence="1 8">Cell membrane</location>
        <topology evidence="1 8">Multi-pass membrane protein</topology>
    </subcellularLocation>
</comment>
<dbReference type="STRING" id="47500.AF333_21265"/>
<evidence type="ECO:0000256" key="1">
    <source>
        <dbReference type="ARBA" id="ARBA00004651"/>
    </source>
</evidence>
<feature type="transmembrane region" description="Helical" evidence="8">
    <location>
        <begin position="439"/>
        <end position="462"/>
    </location>
</feature>
<dbReference type="NCBIfam" id="TIGR01695">
    <property type="entry name" value="murJ_mviN"/>
    <property type="match status" value="1"/>
</dbReference>
<dbReference type="UniPathway" id="UPA00219"/>
<feature type="transmembrane region" description="Helical" evidence="8">
    <location>
        <begin position="186"/>
        <end position="213"/>
    </location>
</feature>
<evidence type="ECO:0000256" key="3">
    <source>
        <dbReference type="ARBA" id="ARBA00022692"/>
    </source>
</evidence>
<feature type="transmembrane region" description="Helical" evidence="8">
    <location>
        <begin position="387"/>
        <end position="404"/>
    </location>
</feature>
<dbReference type="OrthoDB" id="9804143at2"/>
<dbReference type="EMBL" id="FNED01000045">
    <property type="protein sequence ID" value="SDK24623.1"/>
    <property type="molecule type" value="Genomic_DNA"/>
</dbReference>
<dbReference type="GO" id="GO:0009252">
    <property type="term" value="P:peptidoglycan biosynthetic process"/>
    <property type="evidence" value="ECO:0007669"/>
    <property type="project" value="UniProtKB-UniRule"/>
</dbReference>
<keyword evidence="4 8" id="KW-0133">Cell shape</keyword>
<keyword evidence="6 8" id="KW-1133">Transmembrane helix</keyword>
<evidence type="ECO:0000256" key="8">
    <source>
        <dbReference type="HAMAP-Rule" id="MF_02078"/>
    </source>
</evidence>
<dbReference type="EMBL" id="LGUG01000004">
    <property type="protein sequence ID" value="KON97604.1"/>
    <property type="molecule type" value="Genomic_DNA"/>
</dbReference>
<evidence type="ECO:0000256" key="2">
    <source>
        <dbReference type="ARBA" id="ARBA00022475"/>
    </source>
</evidence>
<dbReference type="AlphaFoldDB" id="A0A0D1V451"/>
<evidence type="ECO:0000256" key="9">
    <source>
        <dbReference type="PIRNR" id="PIRNR002869"/>
    </source>
</evidence>
<dbReference type="GO" id="GO:0071555">
    <property type="term" value="P:cell wall organization"/>
    <property type="evidence" value="ECO:0007669"/>
    <property type="project" value="UniProtKB-UniRule"/>
</dbReference>
<dbReference type="PRINTS" id="PR01806">
    <property type="entry name" value="VIRFACTRMVIN"/>
</dbReference>
<evidence type="ECO:0000313" key="10">
    <source>
        <dbReference type="EMBL" id="KON97604.1"/>
    </source>
</evidence>
<feature type="transmembrane region" description="Helical" evidence="8">
    <location>
        <begin position="225"/>
        <end position="247"/>
    </location>
</feature>
<keyword evidence="12" id="KW-1185">Reference proteome</keyword>
<dbReference type="PANTHER" id="PTHR47019:SF1">
    <property type="entry name" value="LIPID II FLIPPASE MURJ"/>
    <property type="match status" value="1"/>
</dbReference>
<feature type="transmembrane region" description="Helical" evidence="8">
    <location>
        <begin position="12"/>
        <end position="35"/>
    </location>
</feature>
<dbReference type="CDD" id="cd13123">
    <property type="entry name" value="MATE_MurJ_like"/>
    <property type="match status" value="1"/>
</dbReference>
<dbReference type="GeneID" id="42307675"/>
<dbReference type="Pfam" id="PF03023">
    <property type="entry name" value="MurJ"/>
    <property type="match status" value="1"/>
</dbReference>
<feature type="transmembrane region" description="Helical" evidence="8">
    <location>
        <begin position="132"/>
        <end position="152"/>
    </location>
</feature>
<keyword evidence="7 8" id="KW-0472">Membrane</keyword>
<dbReference type="GO" id="GO:0005886">
    <property type="term" value="C:plasma membrane"/>
    <property type="evidence" value="ECO:0007669"/>
    <property type="project" value="UniProtKB-SubCell"/>
</dbReference>
<dbReference type="HAMAP" id="MF_02078">
    <property type="entry name" value="MurJ_MviN"/>
    <property type="match status" value="1"/>
</dbReference>
<dbReference type="Proteomes" id="UP000182836">
    <property type="component" value="Unassembled WGS sequence"/>
</dbReference>
<organism evidence="10 12">
    <name type="scientific">Aneurinibacillus migulanus</name>
    <name type="common">Bacillus migulanus</name>
    <dbReference type="NCBI Taxonomy" id="47500"/>
    <lineage>
        <taxon>Bacteria</taxon>
        <taxon>Bacillati</taxon>
        <taxon>Bacillota</taxon>
        <taxon>Bacilli</taxon>
        <taxon>Bacillales</taxon>
        <taxon>Paenibacillaceae</taxon>
        <taxon>Aneurinibacillus group</taxon>
        <taxon>Aneurinibacillus</taxon>
    </lineage>
</organism>
<evidence type="ECO:0000313" key="12">
    <source>
        <dbReference type="Proteomes" id="UP000037269"/>
    </source>
</evidence>
<evidence type="ECO:0000256" key="5">
    <source>
        <dbReference type="ARBA" id="ARBA00022984"/>
    </source>
</evidence>
<keyword evidence="8 9" id="KW-0813">Transport</keyword>
<keyword evidence="2 8" id="KW-1003">Cell membrane</keyword>